<evidence type="ECO:0000313" key="3">
    <source>
        <dbReference type="Proteomes" id="UP000000702"/>
    </source>
</evidence>
<keyword evidence="3" id="KW-1185">Reference proteome</keyword>
<evidence type="ECO:0000259" key="1">
    <source>
        <dbReference type="Pfam" id="PF12246"/>
    </source>
</evidence>
<dbReference type="EMBL" id="CAEQ01001764">
    <property type="protein sequence ID" value="CCD15091.1"/>
    <property type="molecule type" value="Genomic_DNA"/>
</dbReference>
<name>F9WCU3_TRYCI</name>
<gene>
    <name evidence="2" type="ORF">TCIL3000_0_56540</name>
</gene>
<feature type="domain" description="Post-transcriptional regulator MKT1 C-terminal" evidence="1">
    <location>
        <begin position="15"/>
        <end position="148"/>
    </location>
</feature>
<dbReference type="Proteomes" id="UP000000702">
    <property type="component" value="Unassembled WGS sequence"/>
</dbReference>
<dbReference type="VEuPathDB" id="TriTrypDB:TcIL3000_0_56540"/>
<comment type="caution">
    <text evidence="2">The sequence shown here is derived from an EMBL/GenBank/DDBJ whole genome shotgun (WGS) entry which is preliminary data.</text>
</comment>
<reference evidence="2 3" key="2">
    <citation type="journal article" date="2012" name="Proc. Natl. Acad. Sci. U.S.A.">
        <title>Antigenic diversity is generated by distinct evolutionary mechanisms in African trypanosome species.</title>
        <authorList>
            <person name="Jackson A.P."/>
            <person name="Berry A."/>
            <person name="Aslett M."/>
            <person name="Allison H.C."/>
            <person name="Burton P."/>
            <person name="Vavrova-Anderson J."/>
            <person name="Brown R."/>
            <person name="Browne H."/>
            <person name="Corton N."/>
            <person name="Hauser H."/>
            <person name="Gamble J."/>
            <person name="Gilderthorp R."/>
            <person name="Marcello L."/>
            <person name="McQuillan J."/>
            <person name="Otto T.D."/>
            <person name="Quail M.A."/>
            <person name="Sanders M.J."/>
            <person name="van Tonder A."/>
            <person name="Ginger M.L."/>
            <person name="Field M.C."/>
            <person name="Barry J.D."/>
            <person name="Hertz-Fowler C."/>
            <person name="Berriman M."/>
        </authorList>
    </citation>
    <scope>NUCLEOTIDE SEQUENCE [LARGE SCALE GENOMIC DNA]</scope>
    <source>
        <strain evidence="2 3">IL3000</strain>
    </source>
</reference>
<accession>F9WCU3</accession>
<sequence length="183" mass="20651">MTPDAVSPRDTPCDVIFASRVLSIIPLNVAGPWTAPVDAELAAFSMLSRMISRSIRQLLEAITTLMFCKGRTAVPLHMIGEIQQGLPFSTPVEFGSGVLVEYMLMKDKCTLKDLEDAFPECTYLRHDLATLFYFWDLAVQVLHRIETKENFCVDPACLVSANERMKKAQKNLNIHTGMRETYY</sequence>
<reference evidence="3" key="1">
    <citation type="submission" date="2011-07" db="EMBL/GenBank/DDBJ databases">
        <title>Divergent evolution of antigenic variation in African trypanosomes.</title>
        <authorList>
            <person name="Jackson A.P."/>
            <person name="Berry A."/>
            <person name="Allison H.C."/>
            <person name="Burton P."/>
            <person name="Anderson J."/>
            <person name="Aslett M."/>
            <person name="Brown R."/>
            <person name="Corton N."/>
            <person name="Harris D."/>
            <person name="Hauser H."/>
            <person name="Gamble J."/>
            <person name="Gilderthorp R."/>
            <person name="McQuillan J."/>
            <person name="Quail M.A."/>
            <person name="Sanders M."/>
            <person name="Van Tonder A."/>
            <person name="Ginger M.L."/>
            <person name="Donelson J.E."/>
            <person name="Field M.C."/>
            <person name="Barry J.D."/>
            <person name="Berriman M."/>
            <person name="Hertz-Fowler C."/>
        </authorList>
    </citation>
    <scope>NUCLEOTIDE SEQUENCE [LARGE SCALE GENOMIC DNA]</scope>
    <source>
        <strain evidence="3">IL3000</strain>
    </source>
</reference>
<evidence type="ECO:0000313" key="2">
    <source>
        <dbReference type="EMBL" id="CCD15091.1"/>
    </source>
</evidence>
<organism evidence="2 3">
    <name type="scientific">Trypanosoma congolense (strain IL3000)</name>
    <dbReference type="NCBI Taxonomy" id="1068625"/>
    <lineage>
        <taxon>Eukaryota</taxon>
        <taxon>Discoba</taxon>
        <taxon>Euglenozoa</taxon>
        <taxon>Kinetoplastea</taxon>
        <taxon>Metakinetoplastina</taxon>
        <taxon>Trypanosomatida</taxon>
        <taxon>Trypanosomatidae</taxon>
        <taxon>Trypanosoma</taxon>
        <taxon>Nannomonas</taxon>
    </lineage>
</organism>
<dbReference type="Pfam" id="PF12246">
    <property type="entry name" value="MKT1_C"/>
    <property type="match status" value="1"/>
</dbReference>
<dbReference type="InterPro" id="IPR022039">
    <property type="entry name" value="MKT1_C"/>
</dbReference>
<proteinExistence type="predicted"/>
<protein>
    <submittedName>
        <fullName evidence="2">WGS project CAEQ00000000 data, annotated contig 2270</fullName>
    </submittedName>
</protein>
<dbReference type="AlphaFoldDB" id="F9WCU3"/>